<keyword evidence="5" id="KW-1185">Reference proteome</keyword>
<dbReference type="EMBL" id="JBFTEZ010000002">
    <property type="protein sequence ID" value="MEX6463431.1"/>
    <property type="molecule type" value="Genomic_DNA"/>
</dbReference>
<evidence type="ECO:0000313" key="2">
    <source>
        <dbReference type="EMBL" id="MCT2116166.1"/>
    </source>
</evidence>
<evidence type="ECO:0000313" key="4">
    <source>
        <dbReference type="Proteomes" id="UP001206890"/>
    </source>
</evidence>
<protein>
    <submittedName>
        <fullName evidence="2">Uncharacterized protein</fullName>
    </submittedName>
</protein>
<evidence type="ECO:0000313" key="5">
    <source>
        <dbReference type="Proteomes" id="UP001560293"/>
    </source>
</evidence>
<evidence type="ECO:0000313" key="3">
    <source>
        <dbReference type="EMBL" id="MEX6463431.1"/>
    </source>
</evidence>
<dbReference type="Proteomes" id="UP001560293">
    <property type="component" value="Unassembled WGS sequence"/>
</dbReference>
<dbReference type="RefSeq" id="WP_061227920.1">
    <property type="nucleotide sequence ID" value="NZ_JALXMA010000021.1"/>
</dbReference>
<feature type="region of interest" description="Disordered" evidence="1">
    <location>
        <begin position="90"/>
        <end position="151"/>
    </location>
</feature>
<reference evidence="2" key="1">
    <citation type="submission" date="2022-04" db="EMBL/GenBank/DDBJ databases">
        <title>Human microbiome associated bacterial genomes.</title>
        <authorList>
            <person name="Sandstrom S."/>
            <person name="Salamzade R."/>
            <person name="Kalan L.R."/>
        </authorList>
    </citation>
    <scope>NUCLEOTIDE SEQUENCE</scope>
    <source>
        <strain evidence="2">P3-SID1762</strain>
    </source>
</reference>
<organism evidence="2 4">
    <name type="scientific">Dietzia cinnamea</name>
    <dbReference type="NCBI Taxonomy" id="321318"/>
    <lineage>
        <taxon>Bacteria</taxon>
        <taxon>Bacillati</taxon>
        <taxon>Actinomycetota</taxon>
        <taxon>Actinomycetes</taxon>
        <taxon>Mycobacteriales</taxon>
        <taxon>Dietziaceae</taxon>
        <taxon>Dietzia</taxon>
    </lineage>
</organism>
<proteinExistence type="predicted"/>
<dbReference type="AlphaFoldDB" id="A0AAW5Q2Q5"/>
<gene>
    <name evidence="3" type="ORF">AB6N35_03525</name>
    <name evidence="2" type="ORF">M3D93_00100</name>
</gene>
<feature type="compositionally biased region" description="Gly residues" evidence="1">
    <location>
        <begin position="98"/>
        <end position="114"/>
    </location>
</feature>
<reference evidence="3" key="3">
    <citation type="submission" date="2024-07" db="EMBL/GenBank/DDBJ databases">
        <authorList>
            <person name="Wildschutte H."/>
        </authorList>
    </citation>
    <scope>NUCLEOTIDE SEQUENCE</scope>
    <source>
        <strain evidence="3">N60</strain>
    </source>
</reference>
<dbReference type="EMBL" id="JALXTC010000001">
    <property type="protein sequence ID" value="MCT2116166.1"/>
    <property type="molecule type" value="Genomic_DNA"/>
</dbReference>
<evidence type="ECO:0000256" key="1">
    <source>
        <dbReference type="SAM" id="MobiDB-lite"/>
    </source>
</evidence>
<feature type="compositionally biased region" description="Basic and acidic residues" evidence="1">
    <location>
        <begin position="142"/>
        <end position="151"/>
    </location>
</feature>
<sequence>MATPDGPDLAARARDLLDDARVAEAAIDTAAATLFRLGGDVARAGTRREAARSGARVAAERDRVSGLLGELAVLSAAADRLGAELVGSASGDAVAGGAPRGGAPRGEVSGGGAPRGEVLDGGAPRGGAPRGEVLDGGAPRGPARDGEARRGEVRAVLESARRVLEAAGERGRECVWIGELARDRVHDFAEFDLLYTRASRHLDHSDPDAASADLARLVTLERALVSAEVAAMLDELRFRLLTERD</sequence>
<comment type="caution">
    <text evidence="2">The sequence shown here is derived from an EMBL/GenBank/DDBJ whole genome shotgun (WGS) entry which is preliminary data.</text>
</comment>
<accession>A0AAW5Q2Q5</accession>
<reference evidence="5" key="2">
    <citation type="submission" date="2024-07" db="EMBL/GenBank/DDBJ databases">
        <title>Pseudomonas strain that inhibits Aeromonas fish pathogens.</title>
        <authorList>
            <person name="Wildschutte H."/>
        </authorList>
    </citation>
    <scope>NUCLEOTIDE SEQUENCE [LARGE SCALE GENOMIC DNA]</scope>
    <source>
        <strain evidence="5">n60</strain>
    </source>
</reference>
<dbReference type="Proteomes" id="UP001206890">
    <property type="component" value="Unassembled WGS sequence"/>
</dbReference>
<name>A0AAW5Q2Q5_9ACTN</name>